<dbReference type="PANTHER" id="PTHR43674">
    <property type="entry name" value="NITRILASE C965.09-RELATED"/>
    <property type="match status" value="1"/>
</dbReference>
<dbReference type="PROSITE" id="PS50263">
    <property type="entry name" value="CN_HYDROLASE"/>
    <property type="match status" value="1"/>
</dbReference>
<evidence type="ECO:0000259" key="2">
    <source>
        <dbReference type="PROSITE" id="PS50263"/>
    </source>
</evidence>
<keyword evidence="1 3" id="KW-0378">Hydrolase</keyword>
<evidence type="ECO:0000313" key="4">
    <source>
        <dbReference type="Proteomes" id="UP000025241"/>
    </source>
</evidence>
<name>A0A024HH88_PSEKB</name>
<dbReference type="InterPro" id="IPR044083">
    <property type="entry name" value="RamA-like"/>
</dbReference>
<evidence type="ECO:0000256" key="1">
    <source>
        <dbReference type="ARBA" id="ARBA00022801"/>
    </source>
</evidence>
<protein>
    <submittedName>
        <fullName evidence="3">UPF0012 hydrolase in pqqF 5'region</fullName>
        <ecNumber evidence="3">3.5.-.-</ecNumber>
    </submittedName>
</protein>
<dbReference type="eggNOG" id="COG0388">
    <property type="taxonomic scope" value="Bacteria"/>
</dbReference>
<sequence>MRLALYQCPPGPDDLAGNLRRLREAAQRAAAQSVDLLVCPEMFVSGYNIGAARVAELAEDAAGSTAQAIAEIARENRLGILYGYPEHNPAGAPFNSVQLIDRHGERHANYRKTHLYGDLDNSQFSPSDEPPALFELDGWKLGLLICFDVEFPEAVRTLALAGADLVLVPTANMRPYEFVPEVVVPCRAYENQVFLAYANFQGPEGELDYCGLSCVVAPDGQILARAREPEQLLIADLEPERIAMVREGFSYLRLRRPMLYRP</sequence>
<dbReference type="KEGG" id="pkc:PKB_2894"/>
<dbReference type="Pfam" id="PF00795">
    <property type="entry name" value="CN_hydrolase"/>
    <property type="match status" value="1"/>
</dbReference>
<dbReference type="InterPro" id="IPR003010">
    <property type="entry name" value="C-N_Hydrolase"/>
</dbReference>
<dbReference type="RefSeq" id="WP_043252716.1">
    <property type="nucleotide sequence ID" value="NZ_HG322950.1"/>
</dbReference>
<dbReference type="STRING" id="1301098.PKB_2894"/>
<feature type="domain" description="CN hydrolase" evidence="2">
    <location>
        <begin position="1"/>
        <end position="239"/>
    </location>
</feature>
<dbReference type="PATRIC" id="fig|1301098.3.peg.2914"/>
<dbReference type="HOGENOM" id="CLU_030130_3_1_6"/>
<dbReference type="GO" id="GO:0033388">
    <property type="term" value="P:putrescine biosynthetic process from arginine"/>
    <property type="evidence" value="ECO:0007669"/>
    <property type="project" value="TreeGrafter"/>
</dbReference>
<dbReference type="InterPro" id="IPR050345">
    <property type="entry name" value="Aliph_Amidase/BUP"/>
</dbReference>
<gene>
    <name evidence="3" type="ORF">PKB_2894</name>
</gene>
<evidence type="ECO:0000313" key="3">
    <source>
        <dbReference type="EMBL" id="CDF84241.1"/>
    </source>
</evidence>
<dbReference type="InterPro" id="IPR036526">
    <property type="entry name" value="C-N_Hydrolase_sf"/>
</dbReference>
<dbReference type="GO" id="GO:0050126">
    <property type="term" value="F:N-carbamoylputrescine amidase activity"/>
    <property type="evidence" value="ECO:0007669"/>
    <property type="project" value="TreeGrafter"/>
</dbReference>
<dbReference type="CDD" id="cd07576">
    <property type="entry name" value="R-amidase_like"/>
    <property type="match status" value="1"/>
</dbReference>
<dbReference type="Proteomes" id="UP000025241">
    <property type="component" value="Chromosome I"/>
</dbReference>
<dbReference type="AlphaFoldDB" id="A0A024HH88"/>
<proteinExistence type="predicted"/>
<keyword evidence="4" id="KW-1185">Reference proteome</keyword>
<dbReference type="Gene3D" id="3.60.110.10">
    <property type="entry name" value="Carbon-nitrogen hydrolase"/>
    <property type="match status" value="1"/>
</dbReference>
<dbReference type="OrthoDB" id="9811121at2"/>
<dbReference type="PANTHER" id="PTHR43674:SF2">
    <property type="entry name" value="BETA-UREIDOPROPIONASE"/>
    <property type="match status" value="1"/>
</dbReference>
<organism evidence="3 4">
    <name type="scientific">Pseudomonas knackmussii (strain DSM 6978 / CCUG 54928 / LMG 23759 / B13)</name>
    <dbReference type="NCBI Taxonomy" id="1301098"/>
    <lineage>
        <taxon>Bacteria</taxon>
        <taxon>Pseudomonadati</taxon>
        <taxon>Pseudomonadota</taxon>
        <taxon>Gammaproteobacteria</taxon>
        <taxon>Pseudomonadales</taxon>
        <taxon>Pseudomonadaceae</taxon>
        <taxon>Pseudomonas</taxon>
    </lineage>
</organism>
<dbReference type="SUPFAM" id="SSF56317">
    <property type="entry name" value="Carbon-nitrogen hydrolase"/>
    <property type="match status" value="1"/>
</dbReference>
<reference evidence="3 4" key="1">
    <citation type="submission" date="2013-03" db="EMBL/GenBank/DDBJ databases">
        <authorList>
            <person name="Linke B."/>
        </authorList>
    </citation>
    <scope>NUCLEOTIDE SEQUENCE [LARGE SCALE GENOMIC DNA]</scope>
    <source>
        <strain evidence="3 4">B13</strain>
    </source>
</reference>
<accession>A0A024HH88</accession>
<reference evidence="3 4" key="2">
    <citation type="submission" date="2014-05" db="EMBL/GenBank/DDBJ databases">
        <title>Genome sequence of the 3-chlorobenzoate degrading bacterium Pseudomonas knackmussii B13 shows multiple evidence for horizontal gene transfer.</title>
        <authorList>
            <person name="Miyazaki R."/>
            <person name="Bertelli C."/>
            <person name="Falquet L."/>
            <person name="Robinson-Rechavi M."/>
            <person name="Gharib W."/>
            <person name="Roy S."/>
            <person name="Van der Meer J.R."/>
        </authorList>
    </citation>
    <scope>NUCLEOTIDE SEQUENCE [LARGE SCALE GENOMIC DNA]</scope>
    <source>
        <strain evidence="3 4">B13</strain>
    </source>
</reference>
<dbReference type="EC" id="3.5.-.-" evidence="3"/>
<dbReference type="EMBL" id="HG322950">
    <property type="protein sequence ID" value="CDF84241.1"/>
    <property type="molecule type" value="Genomic_DNA"/>
</dbReference>